<accession>A0A2D3LMV5</accession>
<evidence type="ECO:0000313" key="1">
    <source>
        <dbReference type="EMBL" id="ATV31917.1"/>
    </source>
</evidence>
<evidence type="ECO:0000313" key="2">
    <source>
        <dbReference type="Proteomes" id="UP000230742"/>
    </source>
</evidence>
<dbReference type="EMBL" id="CP024728">
    <property type="protein sequence ID" value="ATV31917.1"/>
    <property type="molecule type" value="Genomic_DNA"/>
</dbReference>
<name>A0A2D3LMV5_PREIN</name>
<dbReference type="AlphaFoldDB" id="A0A2D3LMV5"/>
<dbReference type="Proteomes" id="UP000230742">
    <property type="component" value="Chromosome 2"/>
</dbReference>
<protein>
    <submittedName>
        <fullName evidence="1">Uncharacterized protein</fullName>
    </submittedName>
</protein>
<sequence>MRRNIIVQPFTLLALLFCCTSCNSKKTIDSMKEDSLFVWQPALTAPKHYPVEAKYARIMVGTDMNISISDTNVGYGIGNGFSAVDFSASSGGLELPTGLDVLWLSFAEKKYYCFKQSFSKNIRERLLQLFQKGYQNENERYDCFVVTLLPGGKIWLSVAGTGCNTLVCDSLQAEEIQMTLKEFKEGYYETFKTLDNVCISGLSDYEGATENLKVNGIPTSLWKKYATHYPYDIKITFEDHAAILKSESTSASDIDADAACYFTTGEYYDLRSYEGIQNRAALKKIIFSWCVGNCVGNVCYHGEFFFDEEEVLNAFHEIFGVAAECMQSGALDIKVSKYNNLFKICLSSGTRNYQFEKTKIHVLRTASKEKEEHLVYWNYQEDGVKQYIGE</sequence>
<reference evidence="1 2" key="1">
    <citation type="submission" date="2017-11" db="EMBL/GenBank/DDBJ databases">
        <title>Genome sequencing of Prevotella intermedia KCOM 1949.</title>
        <authorList>
            <person name="Kook J.-K."/>
            <person name="Park S.-N."/>
            <person name="Lim Y.K."/>
        </authorList>
    </citation>
    <scope>NUCLEOTIDE SEQUENCE [LARGE SCALE GENOMIC DNA]</scope>
    <source>
        <strain evidence="1 2">KCOM 1949</strain>
    </source>
</reference>
<organism evidence="1 2">
    <name type="scientific">Prevotella intermedia</name>
    <dbReference type="NCBI Taxonomy" id="28131"/>
    <lineage>
        <taxon>Bacteria</taxon>
        <taxon>Pseudomonadati</taxon>
        <taxon>Bacteroidota</taxon>
        <taxon>Bacteroidia</taxon>
        <taxon>Bacteroidales</taxon>
        <taxon>Prevotellaceae</taxon>
        <taxon>Prevotella</taxon>
    </lineage>
</organism>
<dbReference type="Pfam" id="PF11153">
    <property type="entry name" value="DUF2931"/>
    <property type="match status" value="1"/>
</dbReference>
<dbReference type="InterPro" id="IPR021326">
    <property type="entry name" value="DUF2931"/>
</dbReference>
<proteinExistence type="predicted"/>
<gene>
    <name evidence="1" type="ORF">CTM46_10395</name>
</gene>